<dbReference type="GeneID" id="78777449"/>
<name>A0A6A5FTY9_CAERE</name>
<dbReference type="AlphaFoldDB" id="A0A6A5FTY9"/>
<protein>
    <submittedName>
        <fullName evidence="2">Uncharacterized protein</fullName>
    </submittedName>
</protein>
<reference evidence="2 3" key="1">
    <citation type="submission" date="2019-12" db="EMBL/GenBank/DDBJ databases">
        <title>Chromosome-level assembly of the Caenorhabditis remanei genome.</title>
        <authorList>
            <person name="Teterina A.A."/>
            <person name="Willis J.H."/>
            <person name="Phillips P.C."/>
        </authorList>
    </citation>
    <scope>NUCLEOTIDE SEQUENCE [LARGE SCALE GENOMIC DNA]</scope>
    <source>
        <strain evidence="2 3">PX506</strain>
        <tissue evidence="2">Whole organism</tissue>
    </source>
</reference>
<evidence type="ECO:0000313" key="2">
    <source>
        <dbReference type="EMBL" id="KAF1746032.1"/>
    </source>
</evidence>
<dbReference type="CTD" id="78777449"/>
<proteinExistence type="predicted"/>
<feature type="region of interest" description="Disordered" evidence="1">
    <location>
        <begin position="35"/>
        <end position="55"/>
    </location>
</feature>
<comment type="caution">
    <text evidence="2">The sequence shown here is derived from an EMBL/GenBank/DDBJ whole genome shotgun (WGS) entry which is preliminary data.</text>
</comment>
<evidence type="ECO:0000313" key="3">
    <source>
        <dbReference type="Proteomes" id="UP000483820"/>
    </source>
</evidence>
<sequence>MALAECSHLSTLNLVIMDKFKSLARDKAVQTLPFPKTPSVTTMTPSKTGAPWTHSPPYRLRQCFSSPSPYSQLPA</sequence>
<evidence type="ECO:0000256" key="1">
    <source>
        <dbReference type="SAM" id="MobiDB-lite"/>
    </source>
</evidence>
<gene>
    <name evidence="2" type="ORF">GCK72_022483</name>
</gene>
<feature type="compositionally biased region" description="Polar residues" evidence="1">
    <location>
        <begin position="38"/>
        <end position="47"/>
    </location>
</feature>
<dbReference type="EMBL" id="WUAV01000006">
    <property type="protein sequence ID" value="KAF1746032.1"/>
    <property type="molecule type" value="Genomic_DNA"/>
</dbReference>
<dbReference type="Proteomes" id="UP000483820">
    <property type="component" value="Chromosome X"/>
</dbReference>
<dbReference type="KEGG" id="crq:GCK72_022483"/>
<organism evidence="2 3">
    <name type="scientific">Caenorhabditis remanei</name>
    <name type="common">Caenorhabditis vulgaris</name>
    <dbReference type="NCBI Taxonomy" id="31234"/>
    <lineage>
        <taxon>Eukaryota</taxon>
        <taxon>Metazoa</taxon>
        <taxon>Ecdysozoa</taxon>
        <taxon>Nematoda</taxon>
        <taxon>Chromadorea</taxon>
        <taxon>Rhabditida</taxon>
        <taxon>Rhabditina</taxon>
        <taxon>Rhabditomorpha</taxon>
        <taxon>Rhabditoidea</taxon>
        <taxon>Rhabditidae</taxon>
        <taxon>Peloderinae</taxon>
        <taxon>Caenorhabditis</taxon>
    </lineage>
</organism>
<accession>A0A6A5FTY9</accession>
<dbReference type="RefSeq" id="XP_053578421.1">
    <property type="nucleotide sequence ID" value="XM_053734855.1"/>
</dbReference>